<evidence type="ECO:0000256" key="7">
    <source>
        <dbReference type="ARBA" id="ARBA00074946"/>
    </source>
</evidence>
<evidence type="ECO:0000256" key="10">
    <source>
        <dbReference type="SAM" id="MobiDB-lite"/>
    </source>
</evidence>
<dbReference type="Pfam" id="PF00130">
    <property type="entry name" value="C1_1"/>
    <property type="match status" value="1"/>
</dbReference>
<evidence type="ECO:0000256" key="9">
    <source>
        <dbReference type="PROSITE-ProRule" id="PRU01077"/>
    </source>
</evidence>
<reference evidence="14 15" key="1">
    <citation type="journal article" date="2013" name="PLoS Genet.">
        <title>The genome and development-dependent transcriptomes of Pyronema confluens: a window into fungal evolution.</title>
        <authorList>
            <person name="Traeger S."/>
            <person name="Altegoer F."/>
            <person name="Freitag M."/>
            <person name="Gabaldon T."/>
            <person name="Kempken F."/>
            <person name="Kumar A."/>
            <person name="Marcet-Houben M."/>
            <person name="Poggeler S."/>
            <person name="Stajich J.E."/>
            <person name="Nowrousian M."/>
        </authorList>
    </citation>
    <scope>NUCLEOTIDE SEQUENCE [LARGE SCALE GENOMIC DNA]</scope>
    <source>
        <strain evidence="15">CBS 100304</strain>
        <tissue evidence="14">Vegetative mycelium</tissue>
    </source>
</reference>
<dbReference type="Pfam" id="PF00611">
    <property type="entry name" value="FCH"/>
    <property type="match status" value="1"/>
</dbReference>
<feature type="compositionally biased region" description="Pro residues" evidence="10">
    <location>
        <begin position="555"/>
        <end position="574"/>
    </location>
</feature>
<dbReference type="InterPro" id="IPR031160">
    <property type="entry name" value="F_BAR_dom"/>
</dbReference>
<dbReference type="PROSITE" id="PS00479">
    <property type="entry name" value="ZF_DAG_PE_1"/>
    <property type="match status" value="1"/>
</dbReference>
<dbReference type="Pfam" id="PF00018">
    <property type="entry name" value="SH3_1"/>
    <property type="match status" value="2"/>
</dbReference>
<evidence type="ECO:0000256" key="5">
    <source>
        <dbReference type="ARBA" id="ARBA00054085"/>
    </source>
</evidence>
<dbReference type="SMART" id="SM00109">
    <property type="entry name" value="C1"/>
    <property type="match status" value="1"/>
</dbReference>
<dbReference type="SMART" id="SM00055">
    <property type="entry name" value="FCH"/>
    <property type="match status" value="1"/>
</dbReference>
<feature type="domain" description="SH3" evidence="11">
    <location>
        <begin position="585"/>
        <end position="644"/>
    </location>
</feature>
<dbReference type="AlphaFoldDB" id="U4KVK6"/>
<dbReference type="SUPFAM" id="SSF50044">
    <property type="entry name" value="SH3-domain"/>
    <property type="match status" value="2"/>
</dbReference>
<dbReference type="GO" id="GO:0030833">
    <property type="term" value="P:regulation of actin filament polymerization"/>
    <property type="evidence" value="ECO:0007669"/>
    <property type="project" value="TreeGrafter"/>
</dbReference>
<dbReference type="PROSITE" id="PS50002">
    <property type="entry name" value="SH3"/>
    <property type="match status" value="2"/>
</dbReference>
<keyword evidence="2" id="KW-0479">Metal-binding</keyword>
<dbReference type="PANTHER" id="PTHR15735">
    <property type="entry name" value="FCH AND DOUBLE SH3 DOMAINS PROTEIN"/>
    <property type="match status" value="1"/>
</dbReference>
<feature type="domain" description="SH3" evidence="11">
    <location>
        <begin position="660"/>
        <end position="717"/>
    </location>
</feature>
<feature type="domain" description="F-BAR" evidence="13">
    <location>
        <begin position="7"/>
        <end position="279"/>
    </location>
</feature>
<proteinExistence type="inferred from homology"/>
<dbReference type="Gene3D" id="2.30.30.40">
    <property type="entry name" value="SH3 Domains"/>
    <property type="match status" value="2"/>
</dbReference>
<dbReference type="InterPro" id="IPR001060">
    <property type="entry name" value="FCH_dom"/>
</dbReference>
<dbReference type="PROSITE" id="PS51741">
    <property type="entry name" value="F_BAR"/>
    <property type="match status" value="1"/>
</dbReference>
<evidence type="ECO:0000256" key="4">
    <source>
        <dbReference type="ARBA" id="ARBA00023054"/>
    </source>
</evidence>
<dbReference type="InterPro" id="IPR001452">
    <property type="entry name" value="SH3_domain"/>
</dbReference>
<comment type="similarity">
    <text evidence="6">Belongs to the BZZ1 family.</text>
</comment>
<dbReference type="Proteomes" id="UP000018144">
    <property type="component" value="Unassembled WGS sequence"/>
</dbReference>
<keyword evidence="15" id="KW-1185">Reference proteome</keyword>
<dbReference type="FunFam" id="1.20.1270.60:FF:000060">
    <property type="entry name" value="Actin polymerization protein Bzz1"/>
    <property type="match status" value="1"/>
</dbReference>
<feature type="compositionally biased region" description="Low complexity" evidence="10">
    <location>
        <begin position="525"/>
        <end position="542"/>
    </location>
</feature>
<organism evidence="14 15">
    <name type="scientific">Pyronema omphalodes (strain CBS 100304)</name>
    <name type="common">Pyronema confluens</name>
    <dbReference type="NCBI Taxonomy" id="1076935"/>
    <lineage>
        <taxon>Eukaryota</taxon>
        <taxon>Fungi</taxon>
        <taxon>Dikarya</taxon>
        <taxon>Ascomycota</taxon>
        <taxon>Pezizomycotina</taxon>
        <taxon>Pezizomycetes</taxon>
        <taxon>Pezizales</taxon>
        <taxon>Pyronemataceae</taxon>
        <taxon>Pyronema</taxon>
    </lineage>
</organism>
<dbReference type="InterPro" id="IPR046349">
    <property type="entry name" value="C1-like_sf"/>
</dbReference>
<keyword evidence="3" id="KW-0862">Zinc</keyword>
<keyword evidence="1 8" id="KW-0728">SH3 domain</keyword>
<dbReference type="InterPro" id="IPR020454">
    <property type="entry name" value="DAG/PE-bd"/>
</dbReference>
<evidence type="ECO:0000256" key="8">
    <source>
        <dbReference type="PROSITE-ProRule" id="PRU00192"/>
    </source>
</evidence>
<evidence type="ECO:0000256" key="2">
    <source>
        <dbReference type="ARBA" id="ARBA00022723"/>
    </source>
</evidence>
<dbReference type="SUPFAM" id="SSF57889">
    <property type="entry name" value="Cysteine-rich domain"/>
    <property type="match status" value="1"/>
</dbReference>
<dbReference type="GO" id="GO:0046872">
    <property type="term" value="F:metal ion binding"/>
    <property type="evidence" value="ECO:0007669"/>
    <property type="project" value="UniProtKB-KW"/>
</dbReference>
<gene>
    <name evidence="14" type="ORF">PCON_04101</name>
</gene>
<dbReference type="GO" id="GO:0030864">
    <property type="term" value="C:cortical actin cytoskeleton"/>
    <property type="evidence" value="ECO:0007669"/>
    <property type="project" value="UniProtKB-ARBA"/>
</dbReference>
<dbReference type="GO" id="GO:0045010">
    <property type="term" value="P:actin nucleation"/>
    <property type="evidence" value="ECO:0007669"/>
    <property type="project" value="UniProtKB-ARBA"/>
</dbReference>
<dbReference type="Gene3D" id="1.20.1270.60">
    <property type="entry name" value="Arfaptin homology (AH) domain/BAR domain"/>
    <property type="match status" value="1"/>
</dbReference>
<dbReference type="SMART" id="SM00326">
    <property type="entry name" value="SH3"/>
    <property type="match status" value="2"/>
</dbReference>
<name>U4KVK6_PYROM</name>
<dbReference type="InterPro" id="IPR036028">
    <property type="entry name" value="SH3-like_dom_sf"/>
</dbReference>
<evidence type="ECO:0000259" key="12">
    <source>
        <dbReference type="PROSITE" id="PS50081"/>
    </source>
</evidence>
<dbReference type="CDD" id="cd11912">
    <property type="entry name" value="SH3_Bzz1_1"/>
    <property type="match status" value="1"/>
</dbReference>
<dbReference type="OMA" id="YADGWWE"/>
<dbReference type="InterPro" id="IPR035459">
    <property type="entry name" value="Bzz1_SH3_1"/>
</dbReference>
<comment type="function">
    <text evidence="5">Plays a role in endocytosis and trafficking to the vacuole. Functions with type I myosins to restore polarity of the actin cytoskeleton after NaCl stress.</text>
</comment>
<feature type="domain" description="Phorbol-ester/DAG-type" evidence="12">
    <location>
        <begin position="410"/>
        <end position="460"/>
    </location>
</feature>
<dbReference type="PROSITE" id="PS50081">
    <property type="entry name" value="ZF_DAG_PE_2"/>
    <property type="match status" value="1"/>
</dbReference>
<feature type="region of interest" description="Disordered" evidence="10">
    <location>
        <begin position="502"/>
        <end position="593"/>
    </location>
</feature>
<keyword evidence="4 9" id="KW-0175">Coiled coil</keyword>
<evidence type="ECO:0000259" key="11">
    <source>
        <dbReference type="PROSITE" id="PS50002"/>
    </source>
</evidence>
<dbReference type="SUPFAM" id="SSF103657">
    <property type="entry name" value="BAR/IMD domain-like"/>
    <property type="match status" value="1"/>
</dbReference>
<feature type="region of interest" description="Disordered" evidence="10">
    <location>
        <begin position="642"/>
        <end position="661"/>
    </location>
</feature>
<evidence type="ECO:0000259" key="13">
    <source>
        <dbReference type="PROSITE" id="PS51741"/>
    </source>
</evidence>
<evidence type="ECO:0000256" key="3">
    <source>
        <dbReference type="ARBA" id="ARBA00022833"/>
    </source>
</evidence>
<evidence type="ECO:0000313" key="14">
    <source>
        <dbReference type="EMBL" id="CCX04961.1"/>
    </source>
</evidence>
<protein>
    <recommendedName>
        <fullName evidence="7">Protein BZZ1</fullName>
    </recommendedName>
</protein>
<dbReference type="STRING" id="1076935.U4KVK6"/>
<evidence type="ECO:0000256" key="6">
    <source>
        <dbReference type="ARBA" id="ARBA00061387"/>
    </source>
</evidence>
<dbReference type="InterPro" id="IPR027267">
    <property type="entry name" value="AH/BAR_dom_sf"/>
</dbReference>
<dbReference type="PANTHER" id="PTHR15735:SF21">
    <property type="entry name" value="PROTEIN NERVOUS WRECK"/>
    <property type="match status" value="1"/>
</dbReference>
<dbReference type="OrthoDB" id="8783038at2759"/>
<sequence length="717" mass="78895">MSAPPPVNLGEELKDAFKPVNTWDIQVSNGIAWLDDLQSFYRERAAIEKEYAGKLNALSKRFHEKKSRKSASLTVGDTPQMTPGSLESASLTTWTTILNTTELLATEHDTLSNSLTTEVADTLKSLSTRYDDYRKRHESLAQKLLSERDGVYSDLNKCKSKYDSECKDVEEKRQKVDKSYDSSKTKAQKSYQNELVEMNNVKNTYILQIAAANRHKQRYFHEDLPDIINSLQDLNETRVAKVNGLWTLGTELENKCHQNSIELLNTQLSEITRNLPVLDSGIFSQHNVGGWVEPVDFVFEPSPIWHDNPDLVIDEPAQIYLRNILAKSRNNSKMLKVEVEKRGKDIVQLSERWDAVKMNESEVQKEIDIARALLYQKEQILPHAYQLLTCEVEIDVVLNAVGDVARGTQSHNFKSTSFKIPTDCDLCGERIWGLTSKGFTCSDCGYSCHAKCEMKVPAACPGVLDKAAKKALKEENKVSLKTASSELDLPGEGLTRSVTVTSTTSTLAPRGTGAKLTKSPSISGASVTSTAPTTAAPSLVPSVATTTAPTRRVIAPPPERYIAPPPVEDSPPGSPASSRPTSSRDGGESGKMLYTFTATGDGEVTVTEGTAITIIEDDGGWMQVRLANGEEGIVPTSYVQKIEKKSRGPPPPVRPRGMKKPEKKVKALYAYEAGGDDEASMAEGEEFVVIERDVGGWVKVKTRFGEGLVPGTYVTDV</sequence>
<dbReference type="eggNOG" id="KOG3565">
    <property type="taxonomic scope" value="Eukaryota"/>
</dbReference>
<accession>U4KVK6</accession>
<dbReference type="Gene3D" id="3.30.60.20">
    <property type="match status" value="1"/>
</dbReference>
<dbReference type="EMBL" id="HF935221">
    <property type="protein sequence ID" value="CCX04961.1"/>
    <property type="molecule type" value="Genomic_DNA"/>
</dbReference>
<evidence type="ECO:0000256" key="1">
    <source>
        <dbReference type="ARBA" id="ARBA00022443"/>
    </source>
</evidence>
<dbReference type="InterPro" id="IPR002219">
    <property type="entry name" value="PKC_DAG/PE"/>
</dbReference>
<dbReference type="PRINTS" id="PR00008">
    <property type="entry name" value="DAGPEDOMAIN"/>
</dbReference>
<dbReference type="CDD" id="cd20824">
    <property type="entry name" value="C1_SpBZZ1-like"/>
    <property type="match status" value="1"/>
</dbReference>
<dbReference type="FunFam" id="3.30.60.20:FF:000040">
    <property type="entry name" value="Actin polymerization protein Bzz1"/>
    <property type="match status" value="1"/>
</dbReference>
<evidence type="ECO:0000313" key="15">
    <source>
        <dbReference type="Proteomes" id="UP000018144"/>
    </source>
</evidence>